<dbReference type="PANTHER" id="PTHR32309">
    <property type="entry name" value="TYROSINE-PROTEIN KINASE"/>
    <property type="match status" value="1"/>
</dbReference>
<comment type="caution">
    <text evidence="1">The sequence shown here is derived from an EMBL/GenBank/DDBJ whole genome shotgun (WGS) entry which is preliminary data.</text>
</comment>
<sequence length="200" mass="19908">MRAWWIPAVCVLVGLLCGAGHALLADREYAARGQVAVAAPEGEGDPVAFAQAFVRMATDDAVLRTAQTDAGVPAEDLRRRVRAAGSPDAPVIEITGTAPGPEEAARAANAVARALISRANEARDGTGVELIELAAAAVPTGPATPVPGLSLALGACAGAVAGCAAHLARRASPLFPALPGVPGSLPPQPLHTTGPAPFAG</sequence>
<dbReference type="InterPro" id="IPR050445">
    <property type="entry name" value="Bact_polysacc_biosynth/exp"/>
</dbReference>
<dbReference type="PANTHER" id="PTHR32309:SF31">
    <property type="entry name" value="CAPSULAR EXOPOLYSACCHARIDE FAMILY"/>
    <property type="match status" value="1"/>
</dbReference>
<dbReference type="EMBL" id="JAVREN010000053">
    <property type="protein sequence ID" value="MDT0310007.1"/>
    <property type="molecule type" value="Genomic_DNA"/>
</dbReference>
<gene>
    <name evidence="1" type="ORF">RM780_24070</name>
</gene>
<organism evidence="1 2">
    <name type="scientific">Streptomyces boetiae</name>
    <dbReference type="NCBI Taxonomy" id="3075541"/>
    <lineage>
        <taxon>Bacteria</taxon>
        <taxon>Bacillati</taxon>
        <taxon>Actinomycetota</taxon>
        <taxon>Actinomycetes</taxon>
        <taxon>Kitasatosporales</taxon>
        <taxon>Streptomycetaceae</taxon>
        <taxon>Streptomyces</taxon>
    </lineage>
</organism>
<dbReference type="Proteomes" id="UP001183388">
    <property type="component" value="Unassembled WGS sequence"/>
</dbReference>
<accession>A0ABU2LEH9</accession>
<keyword evidence="2" id="KW-1185">Reference proteome</keyword>
<name>A0ABU2LEH9_9ACTN</name>
<reference evidence="2" key="1">
    <citation type="submission" date="2023-07" db="EMBL/GenBank/DDBJ databases">
        <title>30 novel species of actinomycetes from the DSMZ collection.</title>
        <authorList>
            <person name="Nouioui I."/>
        </authorList>
    </citation>
    <scope>NUCLEOTIDE SEQUENCE [LARGE SCALE GENOMIC DNA]</scope>
    <source>
        <strain evidence="2">DSM 44917</strain>
    </source>
</reference>
<protein>
    <submittedName>
        <fullName evidence="1">Lipopolysaccharide biosynthesis protein</fullName>
    </submittedName>
</protein>
<proteinExistence type="predicted"/>
<evidence type="ECO:0000313" key="1">
    <source>
        <dbReference type="EMBL" id="MDT0310007.1"/>
    </source>
</evidence>
<dbReference type="RefSeq" id="WP_311632982.1">
    <property type="nucleotide sequence ID" value="NZ_JAVREN010000053.1"/>
</dbReference>
<evidence type="ECO:0000313" key="2">
    <source>
        <dbReference type="Proteomes" id="UP001183388"/>
    </source>
</evidence>